<gene>
    <name evidence="1" type="ORF">HGM15179_019057</name>
</gene>
<organism evidence="1 2">
    <name type="scientific">Zosterops borbonicus</name>
    <dbReference type="NCBI Taxonomy" id="364589"/>
    <lineage>
        <taxon>Eukaryota</taxon>
        <taxon>Metazoa</taxon>
        <taxon>Chordata</taxon>
        <taxon>Craniata</taxon>
        <taxon>Vertebrata</taxon>
        <taxon>Euteleostomi</taxon>
        <taxon>Archelosauria</taxon>
        <taxon>Archosauria</taxon>
        <taxon>Dinosauria</taxon>
        <taxon>Saurischia</taxon>
        <taxon>Theropoda</taxon>
        <taxon>Coelurosauria</taxon>
        <taxon>Aves</taxon>
        <taxon>Neognathae</taxon>
        <taxon>Neoaves</taxon>
        <taxon>Telluraves</taxon>
        <taxon>Australaves</taxon>
        <taxon>Passeriformes</taxon>
        <taxon>Sylvioidea</taxon>
        <taxon>Zosteropidae</taxon>
        <taxon>Zosterops</taxon>
    </lineage>
</organism>
<feature type="non-terminal residue" evidence="1">
    <location>
        <position position="1"/>
    </location>
</feature>
<protein>
    <submittedName>
        <fullName evidence="1">Uncharacterized protein</fullName>
    </submittedName>
</protein>
<dbReference type="AlphaFoldDB" id="A0A8K1FVG9"/>
<keyword evidence="2" id="KW-1185">Reference proteome</keyword>
<dbReference type="Proteomes" id="UP000796761">
    <property type="component" value="Unassembled WGS sequence"/>
</dbReference>
<name>A0A8K1FVG9_9PASS</name>
<evidence type="ECO:0000313" key="2">
    <source>
        <dbReference type="Proteomes" id="UP000796761"/>
    </source>
</evidence>
<proteinExistence type="predicted"/>
<accession>A0A8K1FVG9</accession>
<sequence>RRDRDGYNMAAGESQWWIQLWIPSVRIPGWILGLILVCDPCCNLMDFLFLQEEMWEPMA</sequence>
<dbReference type="EMBL" id="SWJQ01001509">
    <property type="protein sequence ID" value="TRZ08048.1"/>
    <property type="molecule type" value="Genomic_DNA"/>
</dbReference>
<comment type="caution">
    <text evidence="1">The sequence shown here is derived from an EMBL/GenBank/DDBJ whole genome shotgun (WGS) entry which is preliminary data.</text>
</comment>
<reference evidence="1" key="1">
    <citation type="submission" date="2019-04" db="EMBL/GenBank/DDBJ databases">
        <title>Genome assembly of Zosterops borbonicus 15179.</title>
        <authorList>
            <person name="Leroy T."/>
            <person name="Anselmetti Y."/>
            <person name="Tilak M.-K."/>
            <person name="Nabholz B."/>
        </authorList>
    </citation>
    <scope>NUCLEOTIDE SEQUENCE</scope>
    <source>
        <strain evidence="1">HGM_15179</strain>
        <tissue evidence="1">Muscle</tissue>
    </source>
</reference>
<evidence type="ECO:0000313" key="1">
    <source>
        <dbReference type="EMBL" id="TRZ08048.1"/>
    </source>
</evidence>